<evidence type="ECO:0000256" key="3">
    <source>
        <dbReference type="ARBA" id="ARBA00022475"/>
    </source>
</evidence>
<evidence type="ECO:0000313" key="9">
    <source>
        <dbReference type="Proteomes" id="UP000523139"/>
    </source>
</evidence>
<comment type="similarity">
    <text evidence="2">Belongs to the UPF0324 family.</text>
</comment>
<feature type="transmembrane region" description="Helical" evidence="7">
    <location>
        <begin position="129"/>
        <end position="149"/>
    </location>
</feature>
<feature type="transmembrane region" description="Helical" evidence="7">
    <location>
        <begin position="325"/>
        <end position="347"/>
    </location>
</feature>
<feature type="transmembrane region" description="Helical" evidence="7">
    <location>
        <begin position="12"/>
        <end position="34"/>
    </location>
</feature>
<evidence type="ECO:0000313" key="8">
    <source>
        <dbReference type="EMBL" id="NLS08448.1"/>
    </source>
</evidence>
<dbReference type="AlphaFoldDB" id="A0A7X8TGU7"/>
<gene>
    <name evidence="8" type="ORF">HGQ17_00180</name>
</gene>
<evidence type="ECO:0000256" key="7">
    <source>
        <dbReference type="SAM" id="Phobius"/>
    </source>
</evidence>
<dbReference type="PANTHER" id="PTHR30106">
    <property type="entry name" value="INNER MEMBRANE PROTEIN YEIH-RELATED"/>
    <property type="match status" value="1"/>
</dbReference>
<feature type="transmembrane region" description="Helical" evidence="7">
    <location>
        <begin position="98"/>
        <end position="117"/>
    </location>
</feature>
<name>A0A7X8TGU7_9MICC</name>
<feature type="transmembrane region" description="Helical" evidence="7">
    <location>
        <begin position="40"/>
        <end position="61"/>
    </location>
</feature>
<comment type="caution">
    <text evidence="8">The sequence shown here is derived from an EMBL/GenBank/DDBJ whole genome shotgun (WGS) entry which is preliminary data.</text>
</comment>
<protein>
    <submittedName>
        <fullName evidence="8">Putative sulfate exporter family transporter</fullName>
    </submittedName>
</protein>
<proteinExistence type="inferred from homology"/>
<feature type="transmembrane region" description="Helical" evidence="7">
    <location>
        <begin position="169"/>
        <end position="191"/>
    </location>
</feature>
<dbReference type="PANTHER" id="PTHR30106:SF2">
    <property type="entry name" value="UPF0324 INNER MEMBRANE PROTEIN YEIH"/>
    <property type="match status" value="1"/>
</dbReference>
<feature type="transmembrane region" description="Helical" evidence="7">
    <location>
        <begin position="266"/>
        <end position="286"/>
    </location>
</feature>
<dbReference type="Pfam" id="PF03601">
    <property type="entry name" value="Cons_hypoth698"/>
    <property type="match status" value="1"/>
</dbReference>
<dbReference type="EMBL" id="JABAHY010000001">
    <property type="protein sequence ID" value="NLS08448.1"/>
    <property type="molecule type" value="Genomic_DNA"/>
</dbReference>
<dbReference type="GO" id="GO:0005886">
    <property type="term" value="C:plasma membrane"/>
    <property type="evidence" value="ECO:0007669"/>
    <property type="project" value="UniProtKB-SubCell"/>
</dbReference>
<organism evidence="8 9">
    <name type="scientific">Nesterenkonia sedimenti</name>
    <dbReference type="NCBI Taxonomy" id="1463632"/>
    <lineage>
        <taxon>Bacteria</taxon>
        <taxon>Bacillati</taxon>
        <taxon>Actinomycetota</taxon>
        <taxon>Actinomycetes</taxon>
        <taxon>Micrococcales</taxon>
        <taxon>Micrococcaceae</taxon>
        <taxon>Nesterenkonia</taxon>
    </lineage>
</organism>
<comment type="subcellular location">
    <subcellularLocation>
        <location evidence="1">Cell membrane</location>
        <topology evidence="1">Multi-pass membrane protein</topology>
    </subcellularLocation>
</comment>
<feature type="transmembrane region" description="Helical" evidence="7">
    <location>
        <begin position="293"/>
        <end position="313"/>
    </location>
</feature>
<dbReference type="InterPro" id="IPR018383">
    <property type="entry name" value="UPF0324_pro"/>
</dbReference>
<keyword evidence="4 7" id="KW-0812">Transmembrane</keyword>
<evidence type="ECO:0000256" key="5">
    <source>
        <dbReference type="ARBA" id="ARBA00022989"/>
    </source>
</evidence>
<keyword evidence="3" id="KW-1003">Cell membrane</keyword>
<evidence type="ECO:0000256" key="4">
    <source>
        <dbReference type="ARBA" id="ARBA00022692"/>
    </source>
</evidence>
<dbReference type="RefSeq" id="WP_168885957.1">
    <property type="nucleotide sequence ID" value="NZ_JABAHY010000001.1"/>
</dbReference>
<keyword evidence="6 7" id="KW-0472">Membrane</keyword>
<evidence type="ECO:0000256" key="6">
    <source>
        <dbReference type="ARBA" id="ARBA00023136"/>
    </source>
</evidence>
<feature type="transmembrane region" description="Helical" evidence="7">
    <location>
        <begin position="212"/>
        <end position="233"/>
    </location>
</feature>
<sequence>MSRFDPEQWAERGYEILPGVILAFVGAVLAHRFLGEWLPVSALLIAIVLGMLLRTLGWVPWWGEAGLKWTAKFPLRVGIVLLGLQLAFGDILGLGWEVLVIIVATVLVTFFGIRLLGSSFRTDTTTTSLLATGTAICGASAVAAAAAVLDRGDGKDAQGRDIAAPTATALAVVTLWGTVAMLVLPVLVGLTGMGDHRAGVWIGASVHEVGQVVAAGGMVAATALTVATMVKLARVLMLAPMVVALRIGPGAPVRGGSAEGGKRPPLIPWFVIGFLGAVVLNSTVDIPTDTADLLAQITTMLITVAMVGVGAAVNLRTLVKTGGPAVLLGGAGSVLAAGTALLGILVLL</sequence>
<accession>A0A7X8TGU7</accession>
<evidence type="ECO:0000256" key="1">
    <source>
        <dbReference type="ARBA" id="ARBA00004651"/>
    </source>
</evidence>
<keyword evidence="5 7" id="KW-1133">Transmembrane helix</keyword>
<evidence type="ECO:0000256" key="2">
    <source>
        <dbReference type="ARBA" id="ARBA00007977"/>
    </source>
</evidence>
<feature type="transmembrane region" description="Helical" evidence="7">
    <location>
        <begin position="73"/>
        <end position="92"/>
    </location>
</feature>
<reference evidence="8 9" key="1">
    <citation type="submission" date="2020-04" db="EMBL/GenBank/DDBJ databases">
        <title>Nesterenkonia sp. nov., isolated from marine sediment.</title>
        <authorList>
            <person name="Zhang G."/>
        </authorList>
    </citation>
    <scope>NUCLEOTIDE SEQUENCE [LARGE SCALE GENOMIC DNA]</scope>
    <source>
        <strain evidence="8 9">MY13</strain>
    </source>
</reference>
<keyword evidence="9" id="KW-1185">Reference proteome</keyword>
<dbReference type="Proteomes" id="UP000523139">
    <property type="component" value="Unassembled WGS sequence"/>
</dbReference>